<name>A0A6N2V3B8_CLOIN</name>
<dbReference type="EMBL" id="CACRTE010000029">
    <property type="protein sequence ID" value="VYT23963.1"/>
    <property type="molecule type" value="Genomic_DNA"/>
</dbReference>
<accession>A0A6N2V3B8</accession>
<proteinExistence type="predicted"/>
<evidence type="ECO:0000313" key="1">
    <source>
        <dbReference type="EMBL" id="VYT23963.1"/>
    </source>
</evidence>
<protein>
    <submittedName>
        <fullName evidence="1">Uncharacterized protein</fullName>
    </submittedName>
</protein>
<dbReference type="GeneID" id="61924905"/>
<dbReference type="Gene3D" id="3.20.20.70">
    <property type="entry name" value="Aldolase class I"/>
    <property type="match status" value="1"/>
</dbReference>
<gene>
    <name evidence="1" type="ORF">CILFYP12_02096</name>
</gene>
<dbReference type="AlphaFoldDB" id="A0A6N2V3B8"/>
<sequence>MKKEYEALFTPLRIGNVEIRNRFAMAPMAMGQLDDHWAYKQESTAIVLCMIRFC</sequence>
<dbReference type="InterPro" id="IPR013785">
    <property type="entry name" value="Aldolase_TIM"/>
</dbReference>
<organism evidence="1">
    <name type="scientific">Clostridium innocuum</name>
    <dbReference type="NCBI Taxonomy" id="1522"/>
    <lineage>
        <taxon>Bacteria</taxon>
        <taxon>Bacillati</taxon>
        <taxon>Bacillota</taxon>
        <taxon>Clostridia</taxon>
        <taxon>Eubacteriales</taxon>
        <taxon>Clostridiaceae</taxon>
        <taxon>Clostridium</taxon>
    </lineage>
</organism>
<dbReference type="SUPFAM" id="SSF51395">
    <property type="entry name" value="FMN-linked oxidoreductases"/>
    <property type="match status" value="1"/>
</dbReference>
<dbReference type="RefSeq" id="WP_002607979.1">
    <property type="nucleotide sequence ID" value="NZ_BAAACC010000030.1"/>
</dbReference>
<reference evidence="1" key="1">
    <citation type="submission" date="2019-11" db="EMBL/GenBank/DDBJ databases">
        <authorList>
            <person name="Feng L."/>
        </authorList>
    </citation>
    <scope>NUCLEOTIDE SEQUENCE</scope>
    <source>
        <strain evidence="1">CinnocuumLFYP12</strain>
    </source>
</reference>